<dbReference type="EMBL" id="QBKR01000005">
    <property type="protein sequence ID" value="PTX62561.1"/>
    <property type="molecule type" value="Genomic_DNA"/>
</dbReference>
<name>A0A2T6C2K7_9BACL</name>
<keyword evidence="5" id="KW-1185">Reference proteome</keyword>
<evidence type="ECO:0000256" key="2">
    <source>
        <dbReference type="SAM" id="MobiDB-lite"/>
    </source>
</evidence>
<comment type="caution">
    <text evidence="4">The sequence shown here is derived from an EMBL/GenBank/DDBJ whole genome shotgun (WGS) entry which is preliminary data.</text>
</comment>
<dbReference type="Pfam" id="PF03816">
    <property type="entry name" value="LytR_cpsA_psr"/>
    <property type="match status" value="1"/>
</dbReference>
<comment type="similarity">
    <text evidence="1">Belongs to the LytR/CpsA/Psr (LCP) family.</text>
</comment>
<dbReference type="InterPro" id="IPR050922">
    <property type="entry name" value="LytR/CpsA/Psr_CW_biosynth"/>
</dbReference>
<dbReference type="Gene3D" id="3.40.630.190">
    <property type="entry name" value="LCP protein"/>
    <property type="match status" value="1"/>
</dbReference>
<proteinExistence type="inferred from homology"/>
<protein>
    <submittedName>
        <fullName evidence="4">LytR family transcriptional attenuator</fullName>
    </submittedName>
</protein>
<evidence type="ECO:0000313" key="4">
    <source>
        <dbReference type="EMBL" id="PTX62561.1"/>
    </source>
</evidence>
<organism evidence="4 5">
    <name type="scientific">Melghirimyces profundicolus</name>
    <dbReference type="NCBI Taxonomy" id="1242148"/>
    <lineage>
        <taxon>Bacteria</taxon>
        <taxon>Bacillati</taxon>
        <taxon>Bacillota</taxon>
        <taxon>Bacilli</taxon>
        <taxon>Bacillales</taxon>
        <taxon>Thermoactinomycetaceae</taxon>
        <taxon>Melghirimyces</taxon>
    </lineage>
</organism>
<evidence type="ECO:0000313" key="5">
    <source>
        <dbReference type="Proteomes" id="UP000244240"/>
    </source>
</evidence>
<feature type="region of interest" description="Disordered" evidence="2">
    <location>
        <begin position="330"/>
        <end position="362"/>
    </location>
</feature>
<evidence type="ECO:0000256" key="1">
    <source>
        <dbReference type="ARBA" id="ARBA00006068"/>
    </source>
</evidence>
<dbReference type="PANTHER" id="PTHR33392:SF6">
    <property type="entry name" value="POLYISOPRENYL-TEICHOIC ACID--PEPTIDOGLYCAN TEICHOIC ACID TRANSFERASE TAGU"/>
    <property type="match status" value="1"/>
</dbReference>
<sequence>MVMERIEWSRSEKYRKRRRKKKWWIRGLLLVVLAAFIVSGYLFAQVWGALAGTYDPLDQSDKRDGEATLDKPFTILILGTDARRETSNWRADVIMLAAVNPQKKSVKMVSIPRDTYVKIANTDNHYDKINAAPYFGRPKVNSEGPGPVNNTAQTVEDLLHVPVDYYVKVNFQGFIDVVDALGGVDVNVKFAFSQAHFGGEVIPFKPGPKHLNGNEALAYVRMRKQDPRGDAGRNERQREVMTSLLDRAVSLNTVTKIDELLDAVGNNMKLGIKPSEIPKLQSVYQDIPKENIETLQLKGENKRLQYWYYMVTNEERQRMSNIIRKQLELEPEPVEPWETIPDQNTGAPQGSETGGSTGSGGQ</sequence>
<evidence type="ECO:0000259" key="3">
    <source>
        <dbReference type="Pfam" id="PF03816"/>
    </source>
</evidence>
<feature type="domain" description="Cell envelope-related transcriptional attenuator" evidence="3">
    <location>
        <begin position="90"/>
        <end position="248"/>
    </location>
</feature>
<dbReference type="NCBIfam" id="TIGR00350">
    <property type="entry name" value="lytR_cpsA_psr"/>
    <property type="match status" value="1"/>
</dbReference>
<dbReference type="AlphaFoldDB" id="A0A2T6C2K7"/>
<gene>
    <name evidence="4" type="ORF">C8P63_105157</name>
</gene>
<dbReference type="PANTHER" id="PTHR33392">
    <property type="entry name" value="POLYISOPRENYL-TEICHOIC ACID--PEPTIDOGLYCAN TEICHOIC ACID TRANSFERASE TAGU"/>
    <property type="match status" value="1"/>
</dbReference>
<dbReference type="Proteomes" id="UP000244240">
    <property type="component" value="Unassembled WGS sequence"/>
</dbReference>
<reference evidence="4 5" key="1">
    <citation type="submission" date="2018-04" db="EMBL/GenBank/DDBJ databases">
        <title>Genomic Encyclopedia of Archaeal and Bacterial Type Strains, Phase II (KMG-II): from individual species to whole genera.</title>
        <authorList>
            <person name="Goeker M."/>
        </authorList>
    </citation>
    <scope>NUCLEOTIDE SEQUENCE [LARGE SCALE GENOMIC DNA]</scope>
    <source>
        <strain evidence="4 5">DSM 45787</strain>
    </source>
</reference>
<feature type="compositionally biased region" description="Gly residues" evidence="2">
    <location>
        <begin position="352"/>
        <end position="362"/>
    </location>
</feature>
<accession>A0A2T6C2K7</accession>
<dbReference type="InterPro" id="IPR004474">
    <property type="entry name" value="LytR_CpsA_psr"/>
</dbReference>